<proteinExistence type="predicted"/>
<organism evidence="1">
    <name type="scientific">Gongylonema pulchrum</name>
    <dbReference type="NCBI Taxonomy" id="637853"/>
    <lineage>
        <taxon>Eukaryota</taxon>
        <taxon>Metazoa</taxon>
        <taxon>Ecdysozoa</taxon>
        <taxon>Nematoda</taxon>
        <taxon>Chromadorea</taxon>
        <taxon>Rhabditida</taxon>
        <taxon>Spirurina</taxon>
        <taxon>Spiruromorpha</taxon>
        <taxon>Spiruroidea</taxon>
        <taxon>Gongylonematidae</taxon>
        <taxon>Gongylonema</taxon>
    </lineage>
</organism>
<sequence length="74" mass="7936">LPKVSHDKVTKLCRDVMVNAHKEHLYAVCHECIEAGRVNGTLCSLAPNAPPGSLAIPCYIGAGLSCLCFFPVQQ</sequence>
<accession>A0A183EWQ6</accession>
<protein>
    <submittedName>
        <fullName evidence="1">COPI_C domain-containing protein</fullName>
    </submittedName>
</protein>
<evidence type="ECO:0000313" key="1">
    <source>
        <dbReference type="WBParaSite" id="GPUH_0002542701-mRNA-1"/>
    </source>
</evidence>
<dbReference type="WBParaSite" id="GPUH_0002542701-mRNA-1">
    <property type="protein sequence ID" value="GPUH_0002542701-mRNA-1"/>
    <property type="gene ID" value="GPUH_0002542701"/>
</dbReference>
<dbReference type="AlphaFoldDB" id="A0A183EWQ6"/>
<name>A0A183EWQ6_9BILA</name>
<reference evidence="1" key="1">
    <citation type="submission" date="2016-06" db="UniProtKB">
        <authorList>
            <consortium name="WormBaseParasite"/>
        </authorList>
    </citation>
    <scope>IDENTIFICATION</scope>
</reference>